<protein>
    <submittedName>
        <fullName evidence="1">Uncharacterized protein</fullName>
    </submittedName>
</protein>
<reference evidence="1 2" key="2">
    <citation type="journal article" date="2022" name="Mol. Ecol. Resour.">
        <title>The genomes of chicory, endive, great burdock and yacon provide insights into Asteraceae paleo-polyploidization history and plant inulin production.</title>
        <authorList>
            <person name="Fan W."/>
            <person name="Wang S."/>
            <person name="Wang H."/>
            <person name="Wang A."/>
            <person name="Jiang F."/>
            <person name="Liu H."/>
            <person name="Zhao H."/>
            <person name="Xu D."/>
            <person name="Zhang Y."/>
        </authorList>
    </citation>
    <scope>NUCLEOTIDE SEQUENCE [LARGE SCALE GENOMIC DNA]</scope>
    <source>
        <strain evidence="2">cv. Punajuju</strain>
        <tissue evidence="1">Leaves</tissue>
    </source>
</reference>
<evidence type="ECO:0000313" key="1">
    <source>
        <dbReference type="EMBL" id="KAI3789815.1"/>
    </source>
</evidence>
<dbReference type="Proteomes" id="UP001055811">
    <property type="component" value="Linkage Group LG01"/>
</dbReference>
<evidence type="ECO:0000313" key="2">
    <source>
        <dbReference type="Proteomes" id="UP001055811"/>
    </source>
</evidence>
<comment type="caution">
    <text evidence="1">The sequence shown here is derived from an EMBL/GenBank/DDBJ whole genome shotgun (WGS) entry which is preliminary data.</text>
</comment>
<gene>
    <name evidence="1" type="ORF">L2E82_02619</name>
</gene>
<dbReference type="EMBL" id="CM042009">
    <property type="protein sequence ID" value="KAI3789815.1"/>
    <property type="molecule type" value="Genomic_DNA"/>
</dbReference>
<sequence>MKPRTTCNKTFLKKLSAVSKSFPRNSLLFSPITSQIKIQHDIKNSYEPEIHWPRKKKLKRLIVCPFCILQLVSGF</sequence>
<organism evidence="1 2">
    <name type="scientific">Cichorium intybus</name>
    <name type="common">Chicory</name>
    <dbReference type="NCBI Taxonomy" id="13427"/>
    <lineage>
        <taxon>Eukaryota</taxon>
        <taxon>Viridiplantae</taxon>
        <taxon>Streptophyta</taxon>
        <taxon>Embryophyta</taxon>
        <taxon>Tracheophyta</taxon>
        <taxon>Spermatophyta</taxon>
        <taxon>Magnoliopsida</taxon>
        <taxon>eudicotyledons</taxon>
        <taxon>Gunneridae</taxon>
        <taxon>Pentapetalae</taxon>
        <taxon>asterids</taxon>
        <taxon>campanulids</taxon>
        <taxon>Asterales</taxon>
        <taxon>Asteraceae</taxon>
        <taxon>Cichorioideae</taxon>
        <taxon>Cichorieae</taxon>
        <taxon>Cichoriinae</taxon>
        <taxon>Cichorium</taxon>
    </lineage>
</organism>
<accession>A0ACB9H3R9</accession>
<keyword evidence="2" id="KW-1185">Reference proteome</keyword>
<name>A0ACB9H3R9_CICIN</name>
<proteinExistence type="predicted"/>
<reference evidence="2" key="1">
    <citation type="journal article" date="2022" name="Mol. Ecol. Resour.">
        <title>The genomes of chicory, endive, great burdock and yacon provide insights into Asteraceae palaeo-polyploidization history and plant inulin production.</title>
        <authorList>
            <person name="Fan W."/>
            <person name="Wang S."/>
            <person name="Wang H."/>
            <person name="Wang A."/>
            <person name="Jiang F."/>
            <person name="Liu H."/>
            <person name="Zhao H."/>
            <person name="Xu D."/>
            <person name="Zhang Y."/>
        </authorList>
    </citation>
    <scope>NUCLEOTIDE SEQUENCE [LARGE SCALE GENOMIC DNA]</scope>
    <source>
        <strain evidence="2">cv. Punajuju</strain>
    </source>
</reference>